<name>A0A3L7Z9S8_9BACE</name>
<dbReference type="InterPro" id="IPR023997">
    <property type="entry name" value="TonB-dep_OMP_SusC/RagA_CS"/>
</dbReference>
<dbReference type="SUPFAM" id="SSF56935">
    <property type="entry name" value="Porins"/>
    <property type="match status" value="1"/>
</dbReference>
<evidence type="ECO:0000313" key="5">
    <source>
        <dbReference type="Proteomes" id="UP000267159"/>
    </source>
</evidence>
<gene>
    <name evidence="4" type="ORF">D7Y07_05355</name>
</gene>
<feature type="signal peptide" evidence="2">
    <location>
        <begin position="1"/>
        <end position="20"/>
    </location>
</feature>
<protein>
    <submittedName>
        <fullName evidence="4">SusC/RagA family TonB-linked outer membrane protein</fullName>
    </submittedName>
</protein>
<keyword evidence="1" id="KW-0813">Transport</keyword>
<evidence type="ECO:0000313" key="4">
    <source>
        <dbReference type="EMBL" id="RLT80969.1"/>
    </source>
</evidence>
<evidence type="ECO:0000256" key="1">
    <source>
        <dbReference type="PROSITE-ProRule" id="PRU01360"/>
    </source>
</evidence>
<dbReference type="GO" id="GO:0009279">
    <property type="term" value="C:cell outer membrane"/>
    <property type="evidence" value="ECO:0007669"/>
    <property type="project" value="UniProtKB-SubCell"/>
</dbReference>
<organism evidence="4 5">
    <name type="scientific">Bacteroides acidifaciens</name>
    <dbReference type="NCBI Taxonomy" id="85831"/>
    <lineage>
        <taxon>Bacteria</taxon>
        <taxon>Pseudomonadati</taxon>
        <taxon>Bacteroidota</taxon>
        <taxon>Bacteroidia</taxon>
        <taxon>Bacteroidales</taxon>
        <taxon>Bacteroidaceae</taxon>
        <taxon>Bacteroides</taxon>
    </lineage>
</organism>
<dbReference type="Pfam" id="PF07715">
    <property type="entry name" value="Plug"/>
    <property type="match status" value="1"/>
</dbReference>
<keyword evidence="1" id="KW-0998">Cell outer membrane</keyword>
<feature type="domain" description="TonB-dependent receptor plug" evidence="3">
    <location>
        <begin position="46"/>
        <end position="142"/>
    </location>
</feature>
<keyword evidence="1" id="KW-0812">Transmembrane</keyword>
<keyword evidence="2" id="KW-0732">Signal</keyword>
<dbReference type="Proteomes" id="UP000267159">
    <property type="component" value="Unassembled WGS sequence"/>
</dbReference>
<dbReference type="InterPro" id="IPR023996">
    <property type="entry name" value="TonB-dep_OMP_SusC/RagA"/>
</dbReference>
<dbReference type="Gene3D" id="2.170.130.10">
    <property type="entry name" value="TonB-dependent receptor, plug domain"/>
    <property type="match status" value="1"/>
</dbReference>
<accession>A0A3L7Z9S8</accession>
<comment type="similarity">
    <text evidence="1">Belongs to the TonB-dependent receptor family.</text>
</comment>
<dbReference type="EMBL" id="RAZM01000011">
    <property type="protein sequence ID" value="RLT80969.1"/>
    <property type="molecule type" value="Genomic_DNA"/>
</dbReference>
<dbReference type="STRING" id="1235814.GCA_000613385_04713"/>
<evidence type="ECO:0000259" key="3">
    <source>
        <dbReference type="Pfam" id="PF07715"/>
    </source>
</evidence>
<dbReference type="RefSeq" id="WP_121765484.1">
    <property type="nucleotide sequence ID" value="NZ_RAZM01000011.1"/>
</dbReference>
<dbReference type="InterPro" id="IPR037066">
    <property type="entry name" value="Plug_dom_sf"/>
</dbReference>
<sequence>MEKSIKLIITGLLCSSIAAAQVADSIQHYGRGISFSKKEATTAGGMATADELGHRTSTVASNALFGLIPGLQVLQNGGNEWENGATLYVRGVGTTSSKSPLILIDGYERSIDNLAVQDIESVSVLKDAASLALYGMRGANGVILITTKRGHVGKPVITFDYEFKMGTPHRLPEFVDGYTYAQAMNEGLKNDGTTTPRYSQRELDAFRDQTYPEFYPNVDWMDEALRDHSFGNNVNFSLRGGGDVVQYFTQLNYLNDKGILQPTEENEGYSTQFKYSKLNFMTNLDIKLGNTTKLQLNMRGNFAEDNRPYTTTADIFDMLYKVPSGAMPVKTSSGRWGATSIYGSNPIAMISDTGYERGQTRNLYADINFAQDLSFITKGLSATARLGFDNEARYWERNQHKYATEQATMGWDGEENSYKKLTEETALDFSSSIKDVVRRLTINAQVNYDCTWNAEHKLNATVLYSMDKLMKRGQNTGRAFMDIVGQVHYTYKNRYLLDFSLAGSASSILDPDDRWGIFPSVGAGWILSEENALKADWLNMLKLRASYGTAGRADYGVQLFRGSYSGGGSYYFGETPASISGMKEARLAVDGLTYEKSHKLNAGIDFMAWNRLSLSIDGYYDHRTDILVDGDGALSSVLGIAAPDINSGIVNSYGVEIAANWNDKIGNVTYQLGGQFSFNRNKIKEMNEVYRPYDYLKRTGRSVNQYFGYEVEGIYQSWDDIEKREVKQILDEVRPGDLKFKDQNGDKVIDEYDQVALGYNKICPEIYYGFSLGAEYKGLGFIASFQGVANYSQMLDTRSIYRPLVNNNTVSQHYYDNRWTDSNPDGKYPRLTYNGSKNNYNTNSLWVADASYLKLRTLEVYYDLPQRWVNKLPGVNHMRLFARGHDLFSIDKMDGVIDPEMTATGHPLMTQYTFGVNLRF</sequence>
<comment type="subcellular location">
    <subcellularLocation>
        <location evidence="1">Cell outer membrane</location>
        <topology evidence="1">Multi-pass membrane protein</topology>
    </subcellularLocation>
</comment>
<dbReference type="InterPro" id="IPR039426">
    <property type="entry name" value="TonB-dep_rcpt-like"/>
</dbReference>
<dbReference type="InterPro" id="IPR012910">
    <property type="entry name" value="Plug_dom"/>
</dbReference>
<comment type="caution">
    <text evidence="4">The sequence shown here is derived from an EMBL/GenBank/DDBJ whole genome shotgun (WGS) entry which is preliminary data.</text>
</comment>
<evidence type="ECO:0000256" key="2">
    <source>
        <dbReference type="SAM" id="SignalP"/>
    </source>
</evidence>
<dbReference type="AlphaFoldDB" id="A0A3L7Z9S8"/>
<keyword evidence="1" id="KW-1134">Transmembrane beta strand</keyword>
<feature type="chain" id="PRO_5018283038" evidence="2">
    <location>
        <begin position="21"/>
        <end position="920"/>
    </location>
</feature>
<dbReference type="NCBIfam" id="TIGR04056">
    <property type="entry name" value="OMP_RagA_SusC"/>
    <property type="match status" value="1"/>
</dbReference>
<reference evidence="4 5" key="1">
    <citation type="submission" date="2018-09" db="EMBL/GenBank/DDBJ databases">
        <title>Murine metabolic-syndrome-specific gut microbial biobank.</title>
        <authorList>
            <person name="Liu C."/>
        </authorList>
    </citation>
    <scope>NUCLEOTIDE SEQUENCE [LARGE SCALE GENOMIC DNA]</scope>
    <source>
        <strain evidence="4 5">0.1X-D8-26</strain>
    </source>
</reference>
<proteinExistence type="inferred from homology"/>
<dbReference type="PROSITE" id="PS52016">
    <property type="entry name" value="TONB_DEPENDENT_REC_3"/>
    <property type="match status" value="1"/>
</dbReference>
<dbReference type="NCBIfam" id="TIGR04057">
    <property type="entry name" value="SusC_RagA_signa"/>
    <property type="match status" value="1"/>
</dbReference>
<keyword evidence="1" id="KW-0472">Membrane</keyword>